<dbReference type="Gene3D" id="1.10.10.10">
    <property type="entry name" value="Winged helix-like DNA-binding domain superfamily/Winged helix DNA-binding domain"/>
    <property type="match status" value="1"/>
</dbReference>
<keyword evidence="5" id="KW-1185">Reference proteome</keyword>
<evidence type="ECO:0000313" key="4">
    <source>
        <dbReference type="EMBL" id="MDR6225976.1"/>
    </source>
</evidence>
<name>A0ABU1IMG9_9BACL</name>
<feature type="domain" description="HTH deoR-type" evidence="3">
    <location>
        <begin position="3"/>
        <end position="58"/>
    </location>
</feature>
<dbReference type="PANTHER" id="PTHR41247:SF1">
    <property type="entry name" value="HTH-TYPE TRANSCRIPTIONAL REPRESSOR YCNK"/>
    <property type="match status" value="1"/>
</dbReference>
<organism evidence="4 5">
    <name type="scientific">Desmospora profundinema</name>
    <dbReference type="NCBI Taxonomy" id="1571184"/>
    <lineage>
        <taxon>Bacteria</taxon>
        <taxon>Bacillati</taxon>
        <taxon>Bacillota</taxon>
        <taxon>Bacilli</taxon>
        <taxon>Bacillales</taxon>
        <taxon>Thermoactinomycetaceae</taxon>
        <taxon>Desmospora</taxon>
    </lineage>
</organism>
<dbReference type="InterPro" id="IPR036390">
    <property type="entry name" value="WH_DNA-bd_sf"/>
</dbReference>
<dbReference type="InterPro" id="IPR008719">
    <property type="entry name" value="N2O_reductase_NosL"/>
</dbReference>
<dbReference type="EMBL" id="JAVDQG010000004">
    <property type="protein sequence ID" value="MDR6225976.1"/>
    <property type="molecule type" value="Genomic_DNA"/>
</dbReference>
<dbReference type="SUPFAM" id="SSF46785">
    <property type="entry name" value="Winged helix' DNA-binding domain"/>
    <property type="match status" value="1"/>
</dbReference>
<keyword evidence="2" id="KW-0804">Transcription</keyword>
<proteinExistence type="predicted"/>
<dbReference type="Proteomes" id="UP001185012">
    <property type="component" value="Unassembled WGS sequence"/>
</dbReference>
<evidence type="ECO:0000313" key="5">
    <source>
        <dbReference type="Proteomes" id="UP001185012"/>
    </source>
</evidence>
<accession>A0ABU1IMG9</accession>
<reference evidence="4 5" key="1">
    <citation type="submission" date="2023-07" db="EMBL/GenBank/DDBJ databases">
        <title>Genomic Encyclopedia of Type Strains, Phase IV (KMG-IV): sequencing the most valuable type-strain genomes for metagenomic binning, comparative biology and taxonomic classification.</title>
        <authorList>
            <person name="Goeker M."/>
        </authorList>
    </citation>
    <scope>NUCLEOTIDE SEQUENCE [LARGE SCALE GENOMIC DNA]</scope>
    <source>
        <strain evidence="4 5">DSM 45903</strain>
    </source>
</reference>
<dbReference type="InterPro" id="IPR001034">
    <property type="entry name" value="DeoR_HTH"/>
</dbReference>
<comment type="caution">
    <text evidence="4">The sequence shown here is derived from an EMBL/GenBank/DDBJ whole genome shotgun (WGS) entry which is preliminary data.</text>
</comment>
<dbReference type="SUPFAM" id="SSF160387">
    <property type="entry name" value="NosL/MerB-like"/>
    <property type="match status" value="1"/>
</dbReference>
<dbReference type="SMART" id="SM00420">
    <property type="entry name" value="HTH_DEOR"/>
    <property type="match status" value="1"/>
</dbReference>
<evidence type="ECO:0000256" key="1">
    <source>
        <dbReference type="ARBA" id="ARBA00023015"/>
    </source>
</evidence>
<sequence length="197" mass="22374">MLPHERQERIRQLIRRHGNMKISELSKELDVSEMTVYRDIQPLVEEGLVQKVYGGITLVQGNAVSYAPSQSHGCVLCSRQIDLRLAYRLILSDNRVETACCSHCGLLRHQQAEGQVAQAVCQDFITNTTISARLAWFVMGSEVDVRCCKPQVLNFERLEDAKRFVRGFAEEVLSFEEALNRVQREMEGHSCCSTGQE</sequence>
<keyword evidence="1" id="KW-0805">Transcription regulation</keyword>
<dbReference type="PRINTS" id="PR00037">
    <property type="entry name" value="HTHLACR"/>
</dbReference>
<dbReference type="RefSeq" id="WP_309865274.1">
    <property type="nucleotide sequence ID" value="NZ_JAVDQG010000004.1"/>
</dbReference>
<dbReference type="PROSITE" id="PS51000">
    <property type="entry name" value="HTH_DEOR_2"/>
    <property type="match status" value="1"/>
</dbReference>
<gene>
    <name evidence="4" type="ORF">JOE21_001982</name>
</gene>
<dbReference type="PANTHER" id="PTHR41247">
    <property type="entry name" value="HTH-TYPE TRANSCRIPTIONAL REPRESSOR YCNK"/>
    <property type="match status" value="1"/>
</dbReference>
<dbReference type="Pfam" id="PF08220">
    <property type="entry name" value="HTH_DeoR"/>
    <property type="match status" value="1"/>
</dbReference>
<dbReference type="InterPro" id="IPR036388">
    <property type="entry name" value="WH-like_DNA-bd_sf"/>
</dbReference>
<protein>
    <submittedName>
        <fullName evidence="4">DeoR/GlpR family transcriptional regulator of sugar metabolism</fullName>
    </submittedName>
</protein>
<evidence type="ECO:0000259" key="3">
    <source>
        <dbReference type="PROSITE" id="PS51000"/>
    </source>
</evidence>
<evidence type="ECO:0000256" key="2">
    <source>
        <dbReference type="ARBA" id="ARBA00023163"/>
    </source>
</evidence>